<organism evidence="2 3">
    <name type="scientific">Luteolibacter rhizosphaerae</name>
    <dbReference type="NCBI Taxonomy" id="2989719"/>
    <lineage>
        <taxon>Bacteria</taxon>
        <taxon>Pseudomonadati</taxon>
        <taxon>Verrucomicrobiota</taxon>
        <taxon>Verrucomicrobiia</taxon>
        <taxon>Verrucomicrobiales</taxon>
        <taxon>Verrucomicrobiaceae</taxon>
        <taxon>Luteolibacter</taxon>
    </lineage>
</organism>
<name>A0ABT3GAH1_9BACT</name>
<dbReference type="EMBL" id="JAPDDR010000016">
    <property type="protein sequence ID" value="MCW1916484.1"/>
    <property type="molecule type" value="Genomic_DNA"/>
</dbReference>
<accession>A0ABT3GAH1</accession>
<feature type="region of interest" description="Disordered" evidence="1">
    <location>
        <begin position="30"/>
        <end position="54"/>
    </location>
</feature>
<comment type="caution">
    <text evidence="2">The sequence shown here is derived from an EMBL/GenBank/DDBJ whole genome shotgun (WGS) entry which is preliminary data.</text>
</comment>
<evidence type="ECO:0000256" key="1">
    <source>
        <dbReference type="SAM" id="MobiDB-lite"/>
    </source>
</evidence>
<gene>
    <name evidence="2" type="ORF">OJ996_23050</name>
</gene>
<dbReference type="RefSeq" id="WP_264516061.1">
    <property type="nucleotide sequence ID" value="NZ_JAPDDR010000016.1"/>
</dbReference>
<feature type="compositionally biased region" description="Polar residues" evidence="1">
    <location>
        <begin position="39"/>
        <end position="52"/>
    </location>
</feature>
<protein>
    <submittedName>
        <fullName evidence="2">Uncharacterized protein</fullName>
    </submittedName>
</protein>
<proteinExistence type="predicted"/>
<keyword evidence="3" id="KW-1185">Reference proteome</keyword>
<dbReference type="Proteomes" id="UP001165653">
    <property type="component" value="Unassembled WGS sequence"/>
</dbReference>
<evidence type="ECO:0000313" key="2">
    <source>
        <dbReference type="EMBL" id="MCW1916484.1"/>
    </source>
</evidence>
<evidence type="ECO:0000313" key="3">
    <source>
        <dbReference type="Proteomes" id="UP001165653"/>
    </source>
</evidence>
<reference evidence="2" key="1">
    <citation type="submission" date="2022-10" db="EMBL/GenBank/DDBJ databases">
        <title>Luteolibacter sp. GHJ8, whole genome shotgun sequencing project.</title>
        <authorList>
            <person name="Zhao G."/>
            <person name="Shen L."/>
        </authorList>
    </citation>
    <scope>NUCLEOTIDE SEQUENCE</scope>
    <source>
        <strain evidence="2">GHJ8</strain>
    </source>
</reference>
<sequence>MNVLGIAQCLLTKRVQDPVILSLQVPVDLHRKPSKDNSDTNTEPEAPQNPSQYAWPVPWNLDSMGSVIIRNLYKFVSAHNPAIKKSPESLPF</sequence>